<name>A0A370IID2_9NOCA</name>
<evidence type="ECO:0000313" key="4">
    <source>
        <dbReference type="Proteomes" id="UP000254869"/>
    </source>
</evidence>
<feature type="transmembrane region" description="Helical" evidence="2">
    <location>
        <begin position="166"/>
        <end position="187"/>
    </location>
</feature>
<proteinExistence type="predicted"/>
<dbReference type="STRING" id="1210086.GCA_001613105_00636"/>
<gene>
    <name evidence="3" type="ORF">DFR76_101782</name>
</gene>
<evidence type="ECO:0000313" key="3">
    <source>
        <dbReference type="EMBL" id="RDI69244.1"/>
    </source>
</evidence>
<keyword evidence="2" id="KW-0812">Transmembrane</keyword>
<evidence type="ECO:0000256" key="2">
    <source>
        <dbReference type="SAM" id="Phobius"/>
    </source>
</evidence>
<feature type="region of interest" description="Disordered" evidence="1">
    <location>
        <begin position="1"/>
        <end position="60"/>
    </location>
</feature>
<organism evidence="3 4">
    <name type="scientific">Nocardia pseudobrasiliensis</name>
    <dbReference type="NCBI Taxonomy" id="45979"/>
    <lineage>
        <taxon>Bacteria</taxon>
        <taxon>Bacillati</taxon>
        <taxon>Actinomycetota</taxon>
        <taxon>Actinomycetes</taxon>
        <taxon>Mycobacteriales</taxon>
        <taxon>Nocardiaceae</taxon>
        <taxon>Nocardia</taxon>
    </lineage>
</organism>
<protein>
    <submittedName>
        <fullName evidence="3">Uncharacterized protein</fullName>
    </submittedName>
</protein>
<accession>A0A370IID2</accession>
<keyword evidence="4" id="KW-1185">Reference proteome</keyword>
<feature type="transmembrane region" description="Helical" evidence="2">
    <location>
        <begin position="128"/>
        <end position="154"/>
    </location>
</feature>
<sequence>MSRYAHHGGPHGRGYNWHTNPTPLPSGSVNEANRASRPVTATSEPGPHQQPENGRNGRSFAHSRIVVVTGEPRKPRTTGLAVWAGMAWGALAAVLTAPIAAALVAIVYRFPIPFGDYATGAGDALNAAAASVFYLVIGGGVLLAVLGAVAGGLITRSTGTSLLRALALSVAAGFGLALLGALLLASLEHFIGPW</sequence>
<feature type="compositionally biased region" description="Polar residues" evidence="1">
    <location>
        <begin position="17"/>
        <end position="43"/>
    </location>
</feature>
<dbReference type="AlphaFoldDB" id="A0A370IID2"/>
<reference evidence="3 4" key="1">
    <citation type="submission" date="2018-07" db="EMBL/GenBank/DDBJ databases">
        <title>Genomic Encyclopedia of Type Strains, Phase IV (KMG-IV): sequencing the most valuable type-strain genomes for metagenomic binning, comparative biology and taxonomic classification.</title>
        <authorList>
            <person name="Goeker M."/>
        </authorList>
    </citation>
    <scope>NUCLEOTIDE SEQUENCE [LARGE SCALE GENOMIC DNA]</scope>
    <source>
        <strain evidence="3 4">DSM 44290</strain>
    </source>
</reference>
<keyword evidence="2" id="KW-0472">Membrane</keyword>
<evidence type="ECO:0000256" key="1">
    <source>
        <dbReference type="SAM" id="MobiDB-lite"/>
    </source>
</evidence>
<dbReference type="EMBL" id="QQBC01000001">
    <property type="protein sequence ID" value="RDI69244.1"/>
    <property type="molecule type" value="Genomic_DNA"/>
</dbReference>
<feature type="compositionally biased region" description="Basic residues" evidence="1">
    <location>
        <begin position="1"/>
        <end position="10"/>
    </location>
</feature>
<comment type="caution">
    <text evidence="3">The sequence shown here is derived from an EMBL/GenBank/DDBJ whole genome shotgun (WGS) entry which is preliminary data.</text>
</comment>
<dbReference type="Proteomes" id="UP000254869">
    <property type="component" value="Unassembled WGS sequence"/>
</dbReference>
<keyword evidence="2" id="KW-1133">Transmembrane helix</keyword>
<feature type="transmembrane region" description="Helical" evidence="2">
    <location>
        <begin position="80"/>
        <end position="108"/>
    </location>
</feature>